<evidence type="ECO:0000313" key="2">
    <source>
        <dbReference type="RefSeq" id="XP_065673877.1"/>
    </source>
</evidence>
<dbReference type="RefSeq" id="XP_065673877.1">
    <property type="nucleotide sequence ID" value="XM_065817805.1"/>
</dbReference>
<dbReference type="PANTHER" id="PTHR45749">
    <property type="match status" value="1"/>
</dbReference>
<accession>A0ABM4DHB3</accession>
<protein>
    <submittedName>
        <fullName evidence="2">Zinc finger MYM-type protein 5-like</fullName>
    </submittedName>
</protein>
<organism evidence="1 2">
    <name type="scientific">Hydra vulgaris</name>
    <name type="common">Hydra</name>
    <name type="synonym">Hydra attenuata</name>
    <dbReference type="NCBI Taxonomy" id="6087"/>
    <lineage>
        <taxon>Eukaryota</taxon>
        <taxon>Metazoa</taxon>
        <taxon>Cnidaria</taxon>
        <taxon>Hydrozoa</taxon>
        <taxon>Hydroidolina</taxon>
        <taxon>Anthoathecata</taxon>
        <taxon>Aplanulata</taxon>
        <taxon>Hydridae</taxon>
        <taxon>Hydra</taxon>
    </lineage>
</organism>
<dbReference type="Proteomes" id="UP001652625">
    <property type="component" value="Chromosome 14"/>
</dbReference>
<reference evidence="2" key="1">
    <citation type="submission" date="2025-08" db="UniProtKB">
        <authorList>
            <consortium name="RefSeq"/>
        </authorList>
    </citation>
    <scope>IDENTIFICATION</scope>
</reference>
<gene>
    <name evidence="2" type="primary">LOC136090829</name>
</gene>
<dbReference type="PANTHER" id="PTHR45749:SF35">
    <property type="entry name" value="AC-LIKE TRANSPOSASE-RELATED"/>
    <property type="match status" value="1"/>
</dbReference>
<name>A0ABM4DHB3_HYDVU</name>
<dbReference type="GeneID" id="136090829"/>
<proteinExistence type="predicted"/>
<keyword evidence="1" id="KW-1185">Reference proteome</keyword>
<evidence type="ECO:0000313" key="1">
    <source>
        <dbReference type="Proteomes" id="UP001652625"/>
    </source>
</evidence>
<sequence>MEKKKRDNFSGDKFRIKCEPSTSQNDLNCNHSEASNQMDAVIESTTCAVESEISYNYLDVGSWPKNTVSLTDLLVKIGPIQIMDFDFPFTSQEGRKRRFNISHYFRKPPNGQKYKREWLVYSKTKDAAFRFCCKLFSKKVTEVSGEGVSKWKNLNNRLNARKTSLDHLNGYVTWHDLIKKFKGSSTINAVQQRQMDETTKHWRHVLEQLFSIIKFYGSQNVALRGTSDKLYDDSNGCILKIVELLAKFDPVIKEHIRRI</sequence>